<reference evidence="1" key="1">
    <citation type="submission" date="2022-10" db="EMBL/GenBank/DDBJ databases">
        <authorList>
            <person name="Hyden B.L."/>
            <person name="Feng K."/>
            <person name="Yates T."/>
            <person name="Jawdy S."/>
            <person name="Smart L.B."/>
            <person name="Muchero W."/>
        </authorList>
    </citation>
    <scope>NUCLEOTIDE SEQUENCE</scope>
    <source>
        <tissue evidence="1">Shoot tip</tissue>
    </source>
</reference>
<proteinExistence type="predicted"/>
<evidence type="ECO:0000313" key="1">
    <source>
        <dbReference type="EMBL" id="KAJ6349562.1"/>
    </source>
</evidence>
<sequence length="99" mass="11120">MQFSIHKPEPEQPILVTTTKALTPILLRALPVGGTSNVISCSCRNHLHFLLSNSQQESIPQNYEIIHLLPSPENQLSRPITSRWEKGLLGFLHASQQLQ</sequence>
<comment type="caution">
    <text evidence="1">The sequence shown here is derived from an EMBL/GenBank/DDBJ whole genome shotgun (WGS) entry which is preliminary data.</text>
</comment>
<keyword evidence="2" id="KW-1185">Reference proteome</keyword>
<dbReference type="EMBL" id="JAPFFI010000018">
    <property type="protein sequence ID" value="KAJ6349562.1"/>
    <property type="molecule type" value="Genomic_DNA"/>
</dbReference>
<evidence type="ECO:0000313" key="2">
    <source>
        <dbReference type="Proteomes" id="UP001141253"/>
    </source>
</evidence>
<accession>A0ABQ9APA4</accession>
<protein>
    <submittedName>
        <fullName evidence="1">Uncharacterized protein</fullName>
    </submittedName>
</protein>
<name>A0ABQ9APA4_9ROSI</name>
<organism evidence="1 2">
    <name type="scientific">Salix suchowensis</name>
    <dbReference type="NCBI Taxonomy" id="1278906"/>
    <lineage>
        <taxon>Eukaryota</taxon>
        <taxon>Viridiplantae</taxon>
        <taxon>Streptophyta</taxon>
        <taxon>Embryophyta</taxon>
        <taxon>Tracheophyta</taxon>
        <taxon>Spermatophyta</taxon>
        <taxon>Magnoliopsida</taxon>
        <taxon>eudicotyledons</taxon>
        <taxon>Gunneridae</taxon>
        <taxon>Pentapetalae</taxon>
        <taxon>rosids</taxon>
        <taxon>fabids</taxon>
        <taxon>Malpighiales</taxon>
        <taxon>Salicaceae</taxon>
        <taxon>Saliceae</taxon>
        <taxon>Salix</taxon>
    </lineage>
</organism>
<reference evidence="1" key="2">
    <citation type="journal article" date="2023" name="Int. J. Mol. Sci.">
        <title>De Novo Assembly and Annotation of 11 Diverse Shrub Willow (Salix) Genomes Reveals Novel Gene Organization in Sex-Linked Regions.</title>
        <authorList>
            <person name="Hyden B."/>
            <person name="Feng K."/>
            <person name="Yates T.B."/>
            <person name="Jawdy S."/>
            <person name="Cereghino C."/>
            <person name="Smart L.B."/>
            <person name="Muchero W."/>
        </authorList>
    </citation>
    <scope>NUCLEOTIDE SEQUENCE</scope>
    <source>
        <tissue evidence="1">Shoot tip</tissue>
    </source>
</reference>
<dbReference type="Proteomes" id="UP001141253">
    <property type="component" value="Chromosome 19"/>
</dbReference>
<gene>
    <name evidence="1" type="ORF">OIU77_007028</name>
</gene>